<accession>A0A2G9S174</accession>
<dbReference type="Proteomes" id="UP000228934">
    <property type="component" value="Unassembled WGS sequence"/>
</dbReference>
<dbReference type="AlphaFoldDB" id="A0A2G9S174"/>
<keyword evidence="3" id="KW-1185">Reference proteome</keyword>
<feature type="region of interest" description="Disordered" evidence="1">
    <location>
        <begin position="1"/>
        <end position="97"/>
    </location>
</feature>
<gene>
    <name evidence="2" type="ORF">AB205_0069920</name>
</gene>
<evidence type="ECO:0000313" key="3">
    <source>
        <dbReference type="Proteomes" id="UP000228934"/>
    </source>
</evidence>
<protein>
    <submittedName>
        <fullName evidence="2">Uncharacterized protein</fullName>
    </submittedName>
</protein>
<evidence type="ECO:0000313" key="2">
    <source>
        <dbReference type="EMBL" id="PIO33814.1"/>
    </source>
</evidence>
<proteinExistence type="predicted"/>
<feature type="compositionally biased region" description="Polar residues" evidence="1">
    <location>
        <begin position="66"/>
        <end position="80"/>
    </location>
</feature>
<dbReference type="EMBL" id="KV929591">
    <property type="protein sequence ID" value="PIO33814.1"/>
    <property type="molecule type" value="Genomic_DNA"/>
</dbReference>
<organism evidence="2 3">
    <name type="scientific">Aquarana catesbeiana</name>
    <name type="common">American bullfrog</name>
    <name type="synonym">Rana catesbeiana</name>
    <dbReference type="NCBI Taxonomy" id="8400"/>
    <lineage>
        <taxon>Eukaryota</taxon>
        <taxon>Metazoa</taxon>
        <taxon>Chordata</taxon>
        <taxon>Craniata</taxon>
        <taxon>Vertebrata</taxon>
        <taxon>Euteleostomi</taxon>
        <taxon>Amphibia</taxon>
        <taxon>Batrachia</taxon>
        <taxon>Anura</taxon>
        <taxon>Neobatrachia</taxon>
        <taxon>Ranoidea</taxon>
        <taxon>Ranidae</taxon>
        <taxon>Aquarana</taxon>
    </lineage>
</organism>
<reference evidence="3" key="1">
    <citation type="journal article" date="2017" name="Nat. Commun.">
        <title>The North American bullfrog draft genome provides insight into hormonal regulation of long noncoding RNA.</title>
        <authorList>
            <person name="Hammond S.A."/>
            <person name="Warren R.L."/>
            <person name="Vandervalk B.P."/>
            <person name="Kucuk E."/>
            <person name="Khan H."/>
            <person name="Gibb E.A."/>
            <person name="Pandoh P."/>
            <person name="Kirk H."/>
            <person name="Zhao Y."/>
            <person name="Jones M."/>
            <person name="Mungall A.J."/>
            <person name="Coope R."/>
            <person name="Pleasance S."/>
            <person name="Moore R.A."/>
            <person name="Holt R.A."/>
            <person name="Round J.M."/>
            <person name="Ohora S."/>
            <person name="Walle B.V."/>
            <person name="Veldhoen N."/>
            <person name="Helbing C.C."/>
            <person name="Birol I."/>
        </authorList>
    </citation>
    <scope>NUCLEOTIDE SEQUENCE [LARGE SCALE GENOMIC DNA]</scope>
</reference>
<dbReference type="OrthoDB" id="6152242at2759"/>
<evidence type="ECO:0000256" key="1">
    <source>
        <dbReference type="SAM" id="MobiDB-lite"/>
    </source>
</evidence>
<name>A0A2G9S174_AQUCT</name>
<sequence>MHFLKDQTEVRSSLSTLPSPPTEASEDQPGPSIQEEVEEPSLRQESLSQNEGLECGSQEVAGGSGSQEVAGSSGLTQSKVPTLCLPPKGPGRGGMWMRQHLPSFRMFMRP</sequence>